<evidence type="ECO:0000256" key="1">
    <source>
        <dbReference type="SAM" id="MobiDB-lite"/>
    </source>
</evidence>
<dbReference type="EMBL" id="NJET01000059">
    <property type="protein sequence ID" value="PHH62999.1"/>
    <property type="molecule type" value="Genomic_DNA"/>
</dbReference>
<name>A0A2C5X9G3_9HYPO</name>
<evidence type="ECO:0000256" key="2">
    <source>
        <dbReference type="SAM" id="SignalP"/>
    </source>
</evidence>
<comment type="caution">
    <text evidence="3">The sequence shown here is derived from an EMBL/GenBank/DDBJ whole genome shotgun (WGS) entry which is preliminary data.</text>
</comment>
<evidence type="ECO:0000313" key="4">
    <source>
        <dbReference type="Proteomes" id="UP000226192"/>
    </source>
</evidence>
<gene>
    <name evidence="3" type="ORF">CDD81_6424</name>
</gene>
<feature type="chain" id="PRO_5012044535" description="Secreted protein" evidence="2">
    <location>
        <begin position="19"/>
        <end position="143"/>
    </location>
</feature>
<dbReference type="Proteomes" id="UP000226192">
    <property type="component" value="Unassembled WGS sequence"/>
</dbReference>
<feature type="signal peptide" evidence="2">
    <location>
        <begin position="1"/>
        <end position="18"/>
    </location>
</feature>
<keyword evidence="4" id="KW-1185">Reference proteome</keyword>
<dbReference type="AlphaFoldDB" id="A0A2C5X9G3"/>
<reference evidence="3 4" key="1">
    <citation type="submission" date="2017-06" db="EMBL/GenBank/DDBJ databases">
        <title>Ant-infecting Ophiocordyceps genomes reveal a high diversity of potential behavioral manipulation genes and a possible major role for enterotoxins.</title>
        <authorList>
            <person name="De Bekker C."/>
            <person name="Evans H.C."/>
            <person name="Brachmann A."/>
            <person name="Hughes D.P."/>
        </authorList>
    </citation>
    <scope>NUCLEOTIDE SEQUENCE [LARGE SCALE GENOMIC DNA]</scope>
    <source>
        <strain evidence="3 4">Map64</strain>
    </source>
</reference>
<sequence>MAKVQYLALLALAGRAKAGSRERRQTQVAQSTWYAAAASSTAPSVPCFVTGRLSPLPVCLLQQRLPRRLRVLTASPMTKQVLLLRRDNGSANGSRTRRPTNSMSPPSAISYSERSGLLRHDSILEHLVSNERAHGFLVPSDAP</sequence>
<feature type="compositionally biased region" description="Polar residues" evidence="1">
    <location>
        <begin position="89"/>
        <end position="111"/>
    </location>
</feature>
<evidence type="ECO:0008006" key="5">
    <source>
        <dbReference type="Google" id="ProtNLM"/>
    </source>
</evidence>
<feature type="region of interest" description="Disordered" evidence="1">
    <location>
        <begin position="83"/>
        <end position="111"/>
    </location>
</feature>
<organism evidence="3 4">
    <name type="scientific">Ophiocordyceps australis</name>
    <dbReference type="NCBI Taxonomy" id="1399860"/>
    <lineage>
        <taxon>Eukaryota</taxon>
        <taxon>Fungi</taxon>
        <taxon>Dikarya</taxon>
        <taxon>Ascomycota</taxon>
        <taxon>Pezizomycotina</taxon>
        <taxon>Sordariomycetes</taxon>
        <taxon>Hypocreomycetidae</taxon>
        <taxon>Hypocreales</taxon>
        <taxon>Ophiocordycipitaceae</taxon>
        <taxon>Ophiocordyceps</taxon>
    </lineage>
</organism>
<protein>
    <recommendedName>
        <fullName evidence="5">Secreted protein</fullName>
    </recommendedName>
</protein>
<accession>A0A2C5X9G3</accession>
<proteinExistence type="predicted"/>
<keyword evidence="2" id="KW-0732">Signal</keyword>
<evidence type="ECO:0000313" key="3">
    <source>
        <dbReference type="EMBL" id="PHH62999.1"/>
    </source>
</evidence>